<dbReference type="InterPro" id="IPR023591">
    <property type="entry name" value="Ribosomal_uS2_flav_dom_sf"/>
</dbReference>
<feature type="compositionally biased region" description="Low complexity" evidence="4">
    <location>
        <begin position="33"/>
        <end position="47"/>
    </location>
</feature>
<sequence length="357" mass="39461">MLPRFIPSSCRALKASRFISTSIHINSAETRNDSPSDSTSGSDSGTASIIPALTKTERIQISKHLDSLLPQYNRIGSKPSSSLYTNQASFKAQTDAREAAEIDSLTISSLVSAGVHLGHTYELMHPLNLNSVFGTRNGINVINLEKTIMALRRAGNFVKTVAQNGGIILFAGTKPFMRKLTIDAAYRCDQFYVVDKWVAGTITNSSHLLTKQSNYIVDRDDVFINQGSFQLPELEEKTPEIKKKKSRYEARQEELLKRTEIESNNVKTYKPDVIIALNPYDLTTMLNEANRAYIPTIGIADTNFDPTHLSFAIPGNDDSASSAKIIAEYLSSAALIGKNNRQRIITNNLKKKTRTAA</sequence>
<dbReference type="AlphaFoldDB" id="A0A1R0H5N7"/>
<evidence type="ECO:0000313" key="5">
    <source>
        <dbReference type="EMBL" id="OLY84433.1"/>
    </source>
</evidence>
<dbReference type="NCBIfam" id="TIGR01011">
    <property type="entry name" value="rpsB_bact"/>
    <property type="match status" value="1"/>
</dbReference>
<dbReference type="PROSITE" id="PS00962">
    <property type="entry name" value="RIBOSOMAL_S2_1"/>
    <property type="match status" value="1"/>
</dbReference>
<keyword evidence="3" id="KW-0687">Ribonucleoprotein</keyword>
<evidence type="ECO:0000256" key="2">
    <source>
        <dbReference type="ARBA" id="ARBA00022980"/>
    </source>
</evidence>
<comment type="similarity">
    <text evidence="1">Belongs to the universal ribosomal protein uS2 family.</text>
</comment>
<organism evidence="5 6">
    <name type="scientific">Smittium mucronatum</name>
    <dbReference type="NCBI Taxonomy" id="133383"/>
    <lineage>
        <taxon>Eukaryota</taxon>
        <taxon>Fungi</taxon>
        <taxon>Fungi incertae sedis</taxon>
        <taxon>Zoopagomycota</taxon>
        <taxon>Kickxellomycotina</taxon>
        <taxon>Harpellomycetes</taxon>
        <taxon>Harpellales</taxon>
        <taxon>Legeriomycetaceae</taxon>
        <taxon>Smittium</taxon>
    </lineage>
</organism>
<accession>A0A1R0H5N7</accession>
<reference evidence="5 6" key="1">
    <citation type="journal article" date="2016" name="Mol. Biol. Evol.">
        <title>Genome-Wide Survey of Gut Fungi (Harpellales) Reveals the First Horizontally Transferred Ubiquitin Gene from a Mosquito Host.</title>
        <authorList>
            <person name="Wang Y."/>
            <person name="White M.M."/>
            <person name="Kvist S."/>
            <person name="Moncalvo J.M."/>
        </authorList>
    </citation>
    <scope>NUCLEOTIDE SEQUENCE [LARGE SCALE GENOMIC DNA]</scope>
    <source>
        <strain evidence="5 6">ALG-7-W6</strain>
    </source>
</reference>
<dbReference type="GO" id="GO:0006412">
    <property type="term" value="P:translation"/>
    <property type="evidence" value="ECO:0007669"/>
    <property type="project" value="InterPro"/>
</dbReference>
<name>A0A1R0H5N7_9FUNG</name>
<dbReference type="SUPFAM" id="SSF52313">
    <property type="entry name" value="Ribosomal protein S2"/>
    <property type="match status" value="1"/>
</dbReference>
<dbReference type="STRING" id="133383.A0A1R0H5N7"/>
<evidence type="ECO:0000256" key="1">
    <source>
        <dbReference type="ARBA" id="ARBA00006242"/>
    </source>
</evidence>
<protein>
    <submittedName>
        <fullName evidence="5">30S ribosomal protein S2</fullName>
    </submittedName>
</protein>
<comment type="caution">
    <text evidence="5">The sequence shown here is derived from an EMBL/GenBank/DDBJ whole genome shotgun (WGS) entry which is preliminary data.</text>
</comment>
<dbReference type="Proteomes" id="UP000187455">
    <property type="component" value="Unassembled WGS sequence"/>
</dbReference>
<dbReference type="CDD" id="cd01425">
    <property type="entry name" value="RPS2"/>
    <property type="match status" value="1"/>
</dbReference>
<dbReference type="HAMAP" id="MF_00291_B">
    <property type="entry name" value="Ribosomal_uS2_B"/>
    <property type="match status" value="1"/>
</dbReference>
<dbReference type="Gene3D" id="1.10.287.610">
    <property type="entry name" value="Helix hairpin bin"/>
    <property type="match status" value="1"/>
</dbReference>
<dbReference type="OrthoDB" id="2320368at2759"/>
<evidence type="ECO:0000256" key="4">
    <source>
        <dbReference type="SAM" id="MobiDB-lite"/>
    </source>
</evidence>
<keyword evidence="2 5" id="KW-0689">Ribosomal protein</keyword>
<dbReference type="Pfam" id="PF00318">
    <property type="entry name" value="Ribosomal_S2"/>
    <property type="match status" value="1"/>
</dbReference>
<proteinExistence type="inferred from homology"/>
<dbReference type="GO" id="GO:0003735">
    <property type="term" value="F:structural constituent of ribosome"/>
    <property type="evidence" value="ECO:0007669"/>
    <property type="project" value="InterPro"/>
</dbReference>
<dbReference type="PANTHER" id="PTHR12534:SF0">
    <property type="entry name" value="SMALL RIBOSOMAL SUBUNIT PROTEIN US2M"/>
    <property type="match status" value="1"/>
</dbReference>
<evidence type="ECO:0000313" key="6">
    <source>
        <dbReference type="Proteomes" id="UP000187455"/>
    </source>
</evidence>
<dbReference type="PANTHER" id="PTHR12534">
    <property type="entry name" value="30S RIBOSOMAL PROTEIN S2 PROKARYOTIC AND ORGANELLAR"/>
    <property type="match status" value="1"/>
</dbReference>
<dbReference type="EMBL" id="LSSL01000499">
    <property type="protein sequence ID" value="OLY84433.1"/>
    <property type="molecule type" value="Genomic_DNA"/>
</dbReference>
<evidence type="ECO:0000256" key="3">
    <source>
        <dbReference type="ARBA" id="ARBA00023274"/>
    </source>
</evidence>
<dbReference type="InterPro" id="IPR005706">
    <property type="entry name" value="Ribosomal_uS2_bac/mit/plastid"/>
</dbReference>
<dbReference type="GO" id="GO:0005763">
    <property type="term" value="C:mitochondrial small ribosomal subunit"/>
    <property type="evidence" value="ECO:0007669"/>
    <property type="project" value="TreeGrafter"/>
</dbReference>
<dbReference type="PRINTS" id="PR00395">
    <property type="entry name" value="RIBOSOMALS2"/>
</dbReference>
<dbReference type="InterPro" id="IPR001865">
    <property type="entry name" value="Ribosomal_uS2"/>
</dbReference>
<gene>
    <name evidence="5" type="ORF">AYI68_g1405</name>
</gene>
<dbReference type="InterPro" id="IPR018130">
    <property type="entry name" value="Ribosomal_uS2_CS"/>
</dbReference>
<feature type="region of interest" description="Disordered" evidence="4">
    <location>
        <begin position="28"/>
        <end position="47"/>
    </location>
</feature>
<keyword evidence="6" id="KW-1185">Reference proteome</keyword>
<dbReference type="Gene3D" id="3.40.50.10490">
    <property type="entry name" value="Glucose-6-phosphate isomerase like protein, domain 1"/>
    <property type="match status" value="1"/>
</dbReference>